<keyword evidence="2 10" id="KW-0436">Ligase</keyword>
<evidence type="ECO:0000256" key="10">
    <source>
        <dbReference type="HAMAP-Rule" id="MF_02019"/>
    </source>
</evidence>
<evidence type="ECO:0000259" key="14">
    <source>
        <dbReference type="Pfam" id="PF08245"/>
    </source>
</evidence>
<evidence type="ECO:0000259" key="12">
    <source>
        <dbReference type="Pfam" id="PF01225"/>
    </source>
</evidence>
<dbReference type="GO" id="GO:0005737">
    <property type="term" value="C:cytoplasm"/>
    <property type="evidence" value="ECO:0007669"/>
    <property type="project" value="UniProtKB-SubCell"/>
</dbReference>
<dbReference type="InterPro" id="IPR013221">
    <property type="entry name" value="Mur_ligase_cen"/>
</dbReference>
<evidence type="ECO:0000256" key="1">
    <source>
        <dbReference type="ARBA" id="ARBA00022490"/>
    </source>
</evidence>
<comment type="function">
    <text evidence="10 11">Involved in cell wall formation. Catalyzes the final step in the synthesis of UDP-N-acetylmuramoyl-pentapeptide, the precursor of murein.</text>
</comment>
<keyword evidence="7 10" id="KW-0573">Peptidoglycan synthesis</keyword>
<evidence type="ECO:0000313" key="16">
    <source>
        <dbReference type="Proteomes" id="UP000254263"/>
    </source>
</evidence>
<dbReference type="AlphaFoldDB" id="A0A379DHU3"/>
<dbReference type="GO" id="GO:0005524">
    <property type="term" value="F:ATP binding"/>
    <property type="evidence" value="ECO:0007669"/>
    <property type="project" value="UniProtKB-UniRule"/>
</dbReference>
<keyword evidence="8 10" id="KW-0131">Cell cycle</keyword>
<feature type="binding site" evidence="10">
    <location>
        <begin position="99"/>
        <end position="105"/>
    </location>
    <ligand>
        <name>ATP</name>
        <dbReference type="ChEBI" id="CHEBI:30616"/>
    </ligand>
</feature>
<keyword evidence="3 10" id="KW-0132">Cell division</keyword>
<feature type="domain" description="Mur ligase N-terminal catalytic" evidence="12">
    <location>
        <begin position="16"/>
        <end position="87"/>
    </location>
</feature>
<feature type="domain" description="Mur ligase central" evidence="14">
    <location>
        <begin position="97"/>
        <end position="286"/>
    </location>
</feature>
<evidence type="ECO:0000256" key="4">
    <source>
        <dbReference type="ARBA" id="ARBA00022741"/>
    </source>
</evidence>
<proteinExistence type="inferred from homology"/>
<dbReference type="UniPathway" id="UPA00219"/>
<keyword evidence="6 10" id="KW-0133">Cell shape</keyword>
<evidence type="ECO:0000256" key="2">
    <source>
        <dbReference type="ARBA" id="ARBA00022598"/>
    </source>
</evidence>
<keyword evidence="1 10" id="KW-0963">Cytoplasm</keyword>
<dbReference type="InterPro" id="IPR000713">
    <property type="entry name" value="Mur_ligase_N"/>
</dbReference>
<comment type="pathway">
    <text evidence="10 11">Cell wall biogenesis; peptidoglycan biosynthesis.</text>
</comment>
<feature type="domain" description="Mur ligase C-terminal" evidence="13">
    <location>
        <begin position="310"/>
        <end position="428"/>
    </location>
</feature>
<gene>
    <name evidence="10 15" type="primary">murF</name>
    <name evidence="15" type="ORF">NCTC13100_00861</name>
</gene>
<sequence length="440" mass="48547">MISIDELYVLFRRHRIITTDSRKIEPGAIFFALKGEKFDGNDYALPALAAGAAYAVVDRADLADRHNGCLPVPNVLQALQELARHHRRQVGIPIIAITGTNGKTTTKELIAAVLKKKYNLLYTQGNLNNHIGVPLTLLQMQEDHQLGLVEMGASKPGDIKELVEIAEPNFGLITNIGKAHLAGFGSLEGVRKTKGEVYDYLKVHEGVVFVNADDSILTGMCDGMSVIGYGTGPDNSVCGKLRTEHSDVFCSFSWKSQIEPEVKEHLVNTRLIGAYNLPNALAAVTVGFFFDVPSDDIDKALEEYIPNNSRSQLIQTSSNSLIVDAYNANPTSMEVALRNFHAIKDIRFKVLILGDMLELGDESSDAHAQILSVIRELGPWQRVILVGQEFLRLQTGKDGFLYFPSIEELKEYLTRNPITDSLILLKGSHGIHLQEIPDLC</sequence>
<dbReference type="SUPFAM" id="SSF63418">
    <property type="entry name" value="MurE/MurF N-terminal domain"/>
    <property type="match status" value="1"/>
</dbReference>
<evidence type="ECO:0000256" key="11">
    <source>
        <dbReference type="RuleBase" id="RU004136"/>
    </source>
</evidence>
<dbReference type="InterPro" id="IPR036615">
    <property type="entry name" value="Mur_ligase_C_dom_sf"/>
</dbReference>
<dbReference type="GO" id="GO:0047480">
    <property type="term" value="F:UDP-N-acetylmuramoyl-tripeptide-D-alanyl-D-alanine ligase activity"/>
    <property type="evidence" value="ECO:0007669"/>
    <property type="project" value="UniProtKB-UniRule"/>
</dbReference>
<dbReference type="InterPro" id="IPR035911">
    <property type="entry name" value="MurE/MurF_N"/>
</dbReference>
<comment type="subcellular location">
    <subcellularLocation>
        <location evidence="10 11">Cytoplasm</location>
    </subcellularLocation>
</comment>
<accession>A0A379DHU3</accession>
<dbReference type="InterPro" id="IPR004101">
    <property type="entry name" value="Mur_ligase_C"/>
</dbReference>
<dbReference type="GO" id="GO:0008360">
    <property type="term" value="P:regulation of cell shape"/>
    <property type="evidence" value="ECO:0007669"/>
    <property type="project" value="UniProtKB-KW"/>
</dbReference>
<dbReference type="GO" id="GO:0008766">
    <property type="term" value="F:UDP-N-acetylmuramoylalanyl-D-glutamyl-2,6-diaminopimelate-D-alanyl-D-alanine ligase activity"/>
    <property type="evidence" value="ECO:0007669"/>
    <property type="project" value="RHEA"/>
</dbReference>
<dbReference type="GO" id="GO:0051301">
    <property type="term" value="P:cell division"/>
    <property type="evidence" value="ECO:0007669"/>
    <property type="project" value="UniProtKB-KW"/>
</dbReference>
<dbReference type="Gene3D" id="3.40.1390.10">
    <property type="entry name" value="MurE/MurF, N-terminal domain"/>
    <property type="match status" value="1"/>
</dbReference>
<evidence type="ECO:0000256" key="3">
    <source>
        <dbReference type="ARBA" id="ARBA00022618"/>
    </source>
</evidence>
<evidence type="ECO:0000259" key="13">
    <source>
        <dbReference type="Pfam" id="PF02875"/>
    </source>
</evidence>
<evidence type="ECO:0000256" key="5">
    <source>
        <dbReference type="ARBA" id="ARBA00022840"/>
    </source>
</evidence>
<dbReference type="Pfam" id="PF08245">
    <property type="entry name" value="Mur_ligase_M"/>
    <property type="match status" value="1"/>
</dbReference>
<dbReference type="Gene3D" id="3.90.190.20">
    <property type="entry name" value="Mur ligase, C-terminal domain"/>
    <property type="match status" value="1"/>
</dbReference>
<dbReference type="Proteomes" id="UP000254263">
    <property type="component" value="Unassembled WGS sequence"/>
</dbReference>
<name>A0A379DHU3_9PORP</name>
<dbReference type="PANTHER" id="PTHR43024:SF1">
    <property type="entry name" value="UDP-N-ACETYLMURAMOYL-TRIPEPTIDE--D-ALANYL-D-ALANINE LIGASE"/>
    <property type="match status" value="1"/>
</dbReference>
<dbReference type="InterPro" id="IPR051046">
    <property type="entry name" value="MurCDEF_CellWall_CoF430Synth"/>
</dbReference>
<dbReference type="EMBL" id="UGTI01000001">
    <property type="protein sequence ID" value="SUB77722.1"/>
    <property type="molecule type" value="Genomic_DNA"/>
</dbReference>
<dbReference type="EC" id="6.3.2.10" evidence="10 11"/>
<keyword evidence="9 10" id="KW-0961">Cell wall biogenesis/degradation</keyword>
<evidence type="ECO:0000256" key="9">
    <source>
        <dbReference type="ARBA" id="ARBA00023316"/>
    </source>
</evidence>
<dbReference type="PANTHER" id="PTHR43024">
    <property type="entry name" value="UDP-N-ACETYLMURAMOYL-TRIPEPTIDE--D-ALANYL-D-ALANINE LIGASE"/>
    <property type="match status" value="1"/>
</dbReference>
<evidence type="ECO:0000256" key="7">
    <source>
        <dbReference type="ARBA" id="ARBA00022984"/>
    </source>
</evidence>
<dbReference type="InterPro" id="IPR036565">
    <property type="entry name" value="Mur-like_cat_sf"/>
</dbReference>
<dbReference type="Pfam" id="PF01225">
    <property type="entry name" value="Mur_ligase"/>
    <property type="match status" value="1"/>
</dbReference>
<comment type="similarity">
    <text evidence="10">Belongs to the MurCDEF family. MurF subfamily.</text>
</comment>
<dbReference type="GO" id="GO:0071555">
    <property type="term" value="P:cell wall organization"/>
    <property type="evidence" value="ECO:0007669"/>
    <property type="project" value="UniProtKB-KW"/>
</dbReference>
<evidence type="ECO:0000313" key="15">
    <source>
        <dbReference type="EMBL" id="SUB77722.1"/>
    </source>
</evidence>
<dbReference type="Pfam" id="PF02875">
    <property type="entry name" value="Mur_ligase_C"/>
    <property type="match status" value="1"/>
</dbReference>
<protein>
    <recommendedName>
        <fullName evidence="10 11">UDP-N-acetylmuramoyl-tripeptide--D-alanyl-D-alanine ligase</fullName>
        <ecNumber evidence="10 11">6.3.2.10</ecNumber>
    </recommendedName>
    <alternativeName>
        <fullName evidence="10">D-alanyl-D-alanine-adding enzyme</fullName>
    </alternativeName>
</protein>
<dbReference type="GO" id="GO:0009252">
    <property type="term" value="P:peptidoglycan biosynthetic process"/>
    <property type="evidence" value="ECO:0007669"/>
    <property type="project" value="UniProtKB-UniRule"/>
</dbReference>
<reference evidence="15 16" key="1">
    <citation type="submission" date="2018-06" db="EMBL/GenBank/DDBJ databases">
        <authorList>
            <consortium name="Pathogen Informatics"/>
            <person name="Doyle S."/>
        </authorList>
    </citation>
    <scope>NUCLEOTIDE SEQUENCE [LARGE SCALE GENOMIC DNA]</scope>
    <source>
        <strain evidence="15 16">NCTC13100</strain>
    </source>
</reference>
<dbReference type="HAMAP" id="MF_02019">
    <property type="entry name" value="MurF"/>
    <property type="match status" value="1"/>
</dbReference>
<dbReference type="InterPro" id="IPR005863">
    <property type="entry name" value="UDP-N-AcMur_synth"/>
</dbReference>
<comment type="catalytic activity">
    <reaction evidence="10 11">
        <text>D-alanyl-D-alanine + UDP-N-acetyl-alpha-D-muramoyl-L-alanyl-gamma-D-glutamyl-meso-2,6-diaminopimelate + ATP = UDP-N-acetyl-alpha-D-muramoyl-L-alanyl-gamma-D-glutamyl-meso-2,6-diaminopimeloyl-D-alanyl-D-alanine + ADP + phosphate + H(+)</text>
        <dbReference type="Rhea" id="RHEA:28374"/>
        <dbReference type="ChEBI" id="CHEBI:15378"/>
        <dbReference type="ChEBI" id="CHEBI:30616"/>
        <dbReference type="ChEBI" id="CHEBI:43474"/>
        <dbReference type="ChEBI" id="CHEBI:57822"/>
        <dbReference type="ChEBI" id="CHEBI:61386"/>
        <dbReference type="ChEBI" id="CHEBI:83905"/>
        <dbReference type="ChEBI" id="CHEBI:456216"/>
        <dbReference type="EC" id="6.3.2.10"/>
    </reaction>
</comment>
<dbReference type="SUPFAM" id="SSF53244">
    <property type="entry name" value="MurD-like peptide ligases, peptide-binding domain"/>
    <property type="match status" value="1"/>
</dbReference>
<dbReference type="Gene3D" id="3.40.1190.10">
    <property type="entry name" value="Mur-like, catalytic domain"/>
    <property type="match status" value="1"/>
</dbReference>
<keyword evidence="5 10" id="KW-0067">ATP-binding</keyword>
<organism evidence="15 16">
    <name type="scientific">Porphyromonas macacae</name>
    <dbReference type="NCBI Taxonomy" id="28115"/>
    <lineage>
        <taxon>Bacteria</taxon>
        <taxon>Pseudomonadati</taxon>
        <taxon>Bacteroidota</taxon>
        <taxon>Bacteroidia</taxon>
        <taxon>Bacteroidales</taxon>
        <taxon>Porphyromonadaceae</taxon>
        <taxon>Porphyromonas</taxon>
    </lineage>
</organism>
<dbReference type="NCBIfam" id="TIGR01143">
    <property type="entry name" value="murF"/>
    <property type="match status" value="1"/>
</dbReference>
<evidence type="ECO:0000256" key="8">
    <source>
        <dbReference type="ARBA" id="ARBA00023306"/>
    </source>
</evidence>
<dbReference type="SUPFAM" id="SSF53623">
    <property type="entry name" value="MurD-like peptide ligases, catalytic domain"/>
    <property type="match status" value="1"/>
</dbReference>
<evidence type="ECO:0000256" key="6">
    <source>
        <dbReference type="ARBA" id="ARBA00022960"/>
    </source>
</evidence>
<keyword evidence="4 10" id="KW-0547">Nucleotide-binding</keyword>